<sequence length="460" mass="51144">MALERKYGQWSCQIPASGEAVAFDVPPHDIVVTNVSLGHNLSGDGRSTLVLYHVNAHSQGEEDTMQEVAIACLTPGTAIQVEFAPVHLILNRTELIALQVQGDNDIHMFGHYLAYHKPPPASNSVGGTQTGSSTGGFARPQSRMSHGGSASSRQGQFTFQASQSSSSKRKIGQRDDEYADDEDDTVGTMGSLWNKRLIDITLERSSTHPQLATADAQDVCSAVKTHLTYKRRQFKERALNRSPDPEFEEERRLEVNRYNLLSRVWLNQCARAHLFVRARLTKREPYPCRGCGQRHCEHSSWERIGGWRTLSSIGRGALGSRLIEDHSITLCDGIRNNCKTVSPGDPPSGAFILPTSENIRFLTPLAKARRVPEAPINLTRSHKRRRGKNVNRTCDGKVFCEYNRQPAKRSALKTDAYMSSAPRLYGYSSHPEPARHRVVPESPRSSGPKGQGRKEKLKRG</sequence>
<proteinExistence type="predicted"/>
<evidence type="ECO:0000313" key="3">
    <source>
        <dbReference type="EMBL" id="KAJ7736355.1"/>
    </source>
</evidence>
<gene>
    <name evidence="3" type="ORF">DFH07DRAFT_779701</name>
</gene>
<dbReference type="EMBL" id="JARJLG010000149">
    <property type="protein sequence ID" value="KAJ7736355.1"/>
    <property type="molecule type" value="Genomic_DNA"/>
</dbReference>
<organism evidence="3 4">
    <name type="scientific">Mycena maculata</name>
    <dbReference type="NCBI Taxonomy" id="230809"/>
    <lineage>
        <taxon>Eukaryota</taxon>
        <taxon>Fungi</taxon>
        <taxon>Dikarya</taxon>
        <taxon>Basidiomycota</taxon>
        <taxon>Agaricomycotina</taxon>
        <taxon>Agaricomycetes</taxon>
        <taxon>Agaricomycetidae</taxon>
        <taxon>Agaricales</taxon>
        <taxon>Marasmiineae</taxon>
        <taxon>Mycenaceae</taxon>
        <taxon>Mycena</taxon>
    </lineage>
</organism>
<feature type="compositionally biased region" description="Low complexity" evidence="1">
    <location>
        <begin position="154"/>
        <end position="166"/>
    </location>
</feature>
<accession>A0AAD7MXH9</accession>
<feature type="region of interest" description="Disordered" evidence="1">
    <location>
        <begin position="120"/>
        <end position="185"/>
    </location>
</feature>
<feature type="compositionally biased region" description="Polar residues" evidence="1">
    <location>
        <begin position="142"/>
        <end position="153"/>
    </location>
</feature>
<dbReference type="Proteomes" id="UP001215280">
    <property type="component" value="Unassembled WGS sequence"/>
</dbReference>
<feature type="compositionally biased region" description="Low complexity" evidence="1">
    <location>
        <begin position="124"/>
        <end position="136"/>
    </location>
</feature>
<evidence type="ECO:0000313" key="4">
    <source>
        <dbReference type="Proteomes" id="UP001215280"/>
    </source>
</evidence>
<feature type="region of interest" description="Disordered" evidence="1">
    <location>
        <begin position="422"/>
        <end position="460"/>
    </location>
</feature>
<feature type="domain" description="Nucleoplasmin-like" evidence="2">
    <location>
        <begin position="10"/>
        <end position="112"/>
    </location>
</feature>
<dbReference type="AlphaFoldDB" id="A0AAD7MXH9"/>
<evidence type="ECO:0000259" key="2">
    <source>
        <dbReference type="Pfam" id="PF17800"/>
    </source>
</evidence>
<comment type="caution">
    <text evidence="3">The sequence shown here is derived from an EMBL/GenBank/DDBJ whole genome shotgun (WGS) entry which is preliminary data.</text>
</comment>
<keyword evidence="4" id="KW-1185">Reference proteome</keyword>
<dbReference type="Pfam" id="PF17800">
    <property type="entry name" value="NPL"/>
    <property type="match status" value="1"/>
</dbReference>
<reference evidence="3" key="1">
    <citation type="submission" date="2023-03" db="EMBL/GenBank/DDBJ databases">
        <title>Massive genome expansion in bonnet fungi (Mycena s.s.) driven by repeated elements and novel gene families across ecological guilds.</title>
        <authorList>
            <consortium name="Lawrence Berkeley National Laboratory"/>
            <person name="Harder C.B."/>
            <person name="Miyauchi S."/>
            <person name="Viragh M."/>
            <person name="Kuo A."/>
            <person name="Thoen E."/>
            <person name="Andreopoulos B."/>
            <person name="Lu D."/>
            <person name="Skrede I."/>
            <person name="Drula E."/>
            <person name="Henrissat B."/>
            <person name="Morin E."/>
            <person name="Kohler A."/>
            <person name="Barry K."/>
            <person name="LaButti K."/>
            <person name="Morin E."/>
            <person name="Salamov A."/>
            <person name="Lipzen A."/>
            <person name="Mereny Z."/>
            <person name="Hegedus B."/>
            <person name="Baldrian P."/>
            <person name="Stursova M."/>
            <person name="Weitz H."/>
            <person name="Taylor A."/>
            <person name="Grigoriev I.V."/>
            <person name="Nagy L.G."/>
            <person name="Martin F."/>
            <person name="Kauserud H."/>
        </authorList>
    </citation>
    <scope>NUCLEOTIDE SEQUENCE</scope>
    <source>
        <strain evidence="3">CBHHK188m</strain>
    </source>
</reference>
<protein>
    <recommendedName>
        <fullName evidence="2">Nucleoplasmin-like domain-containing protein</fullName>
    </recommendedName>
</protein>
<evidence type="ECO:0000256" key="1">
    <source>
        <dbReference type="SAM" id="MobiDB-lite"/>
    </source>
</evidence>
<name>A0AAD7MXH9_9AGAR</name>
<dbReference type="InterPro" id="IPR041232">
    <property type="entry name" value="NPL"/>
</dbReference>